<dbReference type="RefSeq" id="WP_168884329.1">
    <property type="nucleotide sequence ID" value="NZ_JABAIL010000007.1"/>
</dbReference>
<dbReference type="Pfam" id="PF01494">
    <property type="entry name" value="FAD_binding_3"/>
    <property type="match status" value="1"/>
</dbReference>
<evidence type="ECO:0000313" key="3">
    <source>
        <dbReference type="Proteomes" id="UP000585050"/>
    </source>
</evidence>
<dbReference type="AlphaFoldDB" id="A0A7X8SNR5"/>
<feature type="domain" description="FAD-binding" evidence="1">
    <location>
        <begin position="2"/>
        <end position="308"/>
    </location>
</feature>
<dbReference type="EMBL" id="JABAIL010000007">
    <property type="protein sequence ID" value="NLR93614.1"/>
    <property type="molecule type" value="Genomic_DNA"/>
</dbReference>
<keyword evidence="3" id="KW-1185">Reference proteome</keyword>
<comment type="caution">
    <text evidence="2">The sequence shown here is derived from an EMBL/GenBank/DDBJ whole genome shotgun (WGS) entry which is preliminary data.</text>
</comment>
<dbReference type="InterPro" id="IPR036188">
    <property type="entry name" value="FAD/NAD-bd_sf"/>
</dbReference>
<gene>
    <name evidence="2" type="ORF">HGP29_20615</name>
</gene>
<protein>
    <submittedName>
        <fullName evidence="2">FAD-binding protein</fullName>
    </submittedName>
</protein>
<dbReference type="Proteomes" id="UP000585050">
    <property type="component" value="Unassembled WGS sequence"/>
</dbReference>
<dbReference type="PANTHER" id="PTHR42685:SF22">
    <property type="entry name" value="CONDITIONED MEDIUM FACTOR RECEPTOR 1"/>
    <property type="match status" value="1"/>
</dbReference>
<evidence type="ECO:0000313" key="2">
    <source>
        <dbReference type="EMBL" id="NLR93614.1"/>
    </source>
</evidence>
<dbReference type="GO" id="GO:0071949">
    <property type="term" value="F:FAD binding"/>
    <property type="evidence" value="ECO:0007669"/>
    <property type="project" value="InterPro"/>
</dbReference>
<dbReference type="SUPFAM" id="SSF51905">
    <property type="entry name" value="FAD/NAD(P)-binding domain"/>
    <property type="match status" value="1"/>
</dbReference>
<name>A0A7X8SNR5_9BACT</name>
<dbReference type="Gene3D" id="3.50.50.60">
    <property type="entry name" value="FAD/NAD(P)-binding domain"/>
    <property type="match status" value="1"/>
</dbReference>
<reference evidence="2 3" key="1">
    <citation type="submission" date="2020-04" db="EMBL/GenBank/DDBJ databases">
        <title>Flammeovirga sp. SR4, a novel species isolated from seawater.</title>
        <authorList>
            <person name="Wang X."/>
        </authorList>
    </citation>
    <scope>NUCLEOTIDE SEQUENCE [LARGE SCALE GENOMIC DNA]</scope>
    <source>
        <strain evidence="2 3">SR4</strain>
    </source>
</reference>
<dbReference type="InterPro" id="IPR002938">
    <property type="entry name" value="FAD-bd"/>
</dbReference>
<proteinExistence type="predicted"/>
<sequence length="374" mass="42778">MYDVIIIGGGLGGLTLSIQLAKSGWNTLLIEQKKYPFHRVCGEYISDEAWGFLNRLGIDHVDLKLPQINKLKVSAVDGTTLEAALTVGGKGISRYLLDHQLYQIAIDSGVTVHTSEKVTDLSKENNSWFIKTNKSDYLSRVVIGAFGKRSLLDKLLQRDYIKKAPLNYRLKNFIGVKYHLRGEFPDDVIELHNFRGGYCGISKVEEDKICMCFLSRGSNLKEVHTLDEIEKKYLSQNPFLKKYLQYERLWDKPLSIAQVDFSNKKLIENEIPMLGDAAGLIAPLCGNGMSMAMQASVILHKELDNYLHQHISWNNLKYNYTTQWKDTFHHRLKTGRFIQRLFGDNMTTNILLRSLKFSPFITEKIIRSTHGNPF</sequence>
<organism evidence="2 3">
    <name type="scientific">Flammeovirga agarivorans</name>
    <dbReference type="NCBI Taxonomy" id="2726742"/>
    <lineage>
        <taxon>Bacteria</taxon>
        <taxon>Pseudomonadati</taxon>
        <taxon>Bacteroidota</taxon>
        <taxon>Cytophagia</taxon>
        <taxon>Cytophagales</taxon>
        <taxon>Flammeovirgaceae</taxon>
        <taxon>Flammeovirga</taxon>
    </lineage>
</organism>
<evidence type="ECO:0000259" key="1">
    <source>
        <dbReference type="Pfam" id="PF01494"/>
    </source>
</evidence>
<dbReference type="PRINTS" id="PR00420">
    <property type="entry name" value="RNGMNOXGNASE"/>
</dbReference>
<dbReference type="PANTHER" id="PTHR42685">
    <property type="entry name" value="GERANYLGERANYL DIPHOSPHATE REDUCTASE"/>
    <property type="match status" value="1"/>
</dbReference>
<dbReference type="InterPro" id="IPR050407">
    <property type="entry name" value="Geranylgeranyl_reductase"/>
</dbReference>
<accession>A0A7X8SNR5</accession>